<keyword evidence="3" id="KW-1185">Reference proteome</keyword>
<evidence type="ECO:0000313" key="2">
    <source>
        <dbReference type="EMBL" id="KAK7233023.1"/>
    </source>
</evidence>
<dbReference type="SUPFAM" id="SSF52540">
    <property type="entry name" value="P-loop containing nucleoside triphosphate hydrolases"/>
    <property type="match status" value="1"/>
</dbReference>
<dbReference type="InterPro" id="IPR027417">
    <property type="entry name" value="P-loop_NTPase"/>
</dbReference>
<accession>A0ABR1FLG2</accession>
<proteinExistence type="predicted"/>
<feature type="compositionally biased region" description="Low complexity" evidence="1">
    <location>
        <begin position="119"/>
        <end position="130"/>
    </location>
</feature>
<reference evidence="2 3" key="1">
    <citation type="submission" date="2024-03" db="EMBL/GenBank/DDBJ databases">
        <title>Aureococcus anophagefferens CCMP1851 and Kratosvirus quantuckense: Draft genome of a second virus-susceptible host strain in the model system.</title>
        <authorList>
            <person name="Chase E."/>
            <person name="Truchon A.R."/>
            <person name="Schepens W."/>
            <person name="Wilhelm S.W."/>
        </authorList>
    </citation>
    <scope>NUCLEOTIDE SEQUENCE [LARGE SCALE GENOMIC DNA]</scope>
    <source>
        <strain evidence="2 3">CCMP1851</strain>
    </source>
</reference>
<dbReference type="Proteomes" id="UP001363151">
    <property type="component" value="Unassembled WGS sequence"/>
</dbReference>
<comment type="caution">
    <text evidence="2">The sequence shown here is derived from an EMBL/GenBank/DDBJ whole genome shotgun (WGS) entry which is preliminary data.</text>
</comment>
<evidence type="ECO:0000256" key="1">
    <source>
        <dbReference type="SAM" id="MobiDB-lite"/>
    </source>
</evidence>
<dbReference type="EMBL" id="JBBJCI010000364">
    <property type="protein sequence ID" value="KAK7233023.1"/>
    <property type="molecule type" value="Genomic_DNA"/>
</dbReference>
<gene>
    <name evidence="2" type="ORF">SO694_00039015</name>
</gene>
<dbReference type="Gene3D" id="3.40.50.300">
    <property type="entry name" value="P-loop containing nucleotide triphosphate hydrolases"/>
    <property type="match status" value="1"/>
</dbReference>
<evidence type="ECO:0008006" key="4">
    <source>
        <dbReference type="Google" id="ProtNLM"/>
    </source>
</evidence>
<organism evidence="2 3">
    <name type="scientific">Aureococcus anophagefferens</name>
    <name type="common">Harmful bloom alga</name>
    <dbReference type="NCBI Taxonomy" id="44056"/>
    <lineage>
        <taxon>Eukaryota</taxon>
        <taxon>Sar</taxon>
        <taxon>Stramenopiles</taxon>
        <taxon>Ochrophyta</taxon>
        <taxon>Pelagophyceae</taxon>
        <taxon>Pelagomonadales</taxon>
        <taxon>Pelagomonadaceae</taxon>
        <taxon>Aureococcus</taxon>
    </lineage>
</organism>
<evidence type="ECO:0000313" key="3">
    <source>
        <dbReference type="Proteomes" id="UP001363151"/>
    </source>
</evidence>
<protein>
    <recommendedName>
        <fullName evidence="4">Sulfotransferase domain-containing protein</fullName>
    </recommendedName>
</protein>
<sequence>MHPMVHGPGASLRFFGGRDERHPLDYAMHPSFALSEAQRRSSHVTFEASPEYGVRPGALREIRAPLPDARLVFVLREPVARAYGEFWAHAPGKLFRRDKELFVCHGADVVGKERRRTRSASAAGRAPSRPLRGRVARGSRVPPTVASPLVFDAYARQLVFDAWEPDRRAVMKRAALNDSLPLDWELGALNDNASGSVSRGPELR</sequence>
<name>A0ABR1FLG2_AURAN</name>
<feature type="region of interest" description="Disordered" evidence="1">
    <location>
        <begin position="115"/>
        <end position="140"/>
    </location>
</feature>